<evidence type="ECO:0000256" key="1">
    <source>
        <dbReference type="SAM" id="SignalP"/>
    </source>
</evidence>
<evidence type="ECO:0000313" key="2">
    <source>
        <dbReference type="EMBL" id="CUS39636.1"/>
    </source>
</evidence>
<dbReference type="EMBL" id="CZPZ01000035">
    <property type="protein sequence ID" value="CUS39636.1"/>
    <property type="molecule type" value="Genomic_DNA"/>
</dbReference>
<keyword evidence="1" id="KW-0732">Signal</keyword>
<feature type="signal peptide" evidence="1">
    <location>
        <begin position="1"/>
        <end position="17"/>
    </location>
</feature>
<gene>
    <name evidence="2" type="ORF">COMA2_80092</name>
</gene>
<dbReference type="Proteomes" id="UP000198736">
    <property type="component" value="Unassembled WGS sequence"/>
</dbReference>
<organism evidence="2 3">
    <name type="scientific">Candidatus Nitrospira nitrificans</name>
    <dbReference type="NCBI Taxonomy" id="1742973"/>
    <lineage>
        <taxon>Bacteria</taxon>
        <taxon>Pseudomonadati</taxon>
        <taxon>Nitrospirota</taxon>
        <taxon>Nitrospiria</taxon>
        <taxon>Nitrospirales</taxon>
        <taxon>Nitrospiraceae</taxon>
        <taxon>Nitrospira</taxon>
    </lineage>
</organism>
<feature type="chain" id="PRO_5006624272" description="Lipoprotein" evidence="1">
    <location>
        <begin position="18"/>
        <end position="328"/>
    </location>
</feature>
<evidence type="ECO:0008006" key="4">
    <source>
        <dbReference type="Google" id="ProtNLM"/>
    </source>
</evidence>
<dbReference type="AlphaFoldDB" id="A0A0S4LUE5"/>
<reference evidence="3" key="1">
    <citation type="submission" date="2015-10" db="EMBL/GenBank/DDBJ databases">
        <authorList>
            <person name="Luecker S."/>
            <person name="Luecker S."/>
        </authorList>
    </citation>
    <scope>NUCLEOTIDE SEQUENCE [LARGE SCALE GENOMIC DNA]</scope>
</reference>
<protein>
    <recommendedName>
        <fullName evidence="4">Lipoprotein</fullName>
    </recommendedName>
</protein>
<dbReference type="OrthoDB" id="9799061at2"/>
<sequence>MMPLLLCLCIISAVLFSGCSRLLPPPGHDKTRSFESRCKPPSIHRNVSLTALEGPVGESGVVTEDLPDPEGFSLRALDAAYAIEALPLLRELHALQQEGGTDGITLLTIREKLVGRILLGIEEVNSLVAEIDCEADRANQVADRLQDENAGRVRYETLSAIVVAGVAAVASGGALLAGLTALEAAAAIGGGTVAAGLATLPLFAETHQEYSHPRNLLREVWEGPKTSSLVPSSVWRYLTRQTKTELDGSTYRAELIKAWRQEGRLGEPDSDIEQKRLALFFREGGVYELQDLRARAAMLKILASTVELMHQDLEMLIRQVLIQQALAK</sequence>
<proteinExistence type="predicted"/>
<dbReference type="STRING" id="1742973.COMA2_80092"/>
<evidence type="ECO:0000313" key="3">
    <source>
        <dbReference type="Proteomes" id="UP000198736"/>
    </source>
</evidence>
<dbReference type="RefSeq" id="WP_090901918.1">
    <property type="nucleotide sequence ID" value="NZ_CZPZ01000035.1"/>
</dbReference>
<name>A0A0S4LUE5_9BACT</name>
<keyword evidence="3" id="KW-1185">Reference proteome</keyword>
<accession>A0A0S4LUE5</accession>